<dbReference type="EMBL" id="JAAOMA010000064">
    <property type="protein sequence ID" value="NHR08483.1"/>
    <property type="molecule type" value="Genomic_DNA"/>
</dbReference>
<dbReference type="Proteomes" id="UP001515641">
    <property type="component" value="Unassembled WGS sequence"/>
</dbReference>
<gene>
    <name evidence="1" type="ORF">HA052_25165</name>
</gene>
<evidence type="ECO:0000313" key="2">
    <source>
        <dbReference type="Proteomes" id="UP001515641"/>
    </source>
</evidence>
<protein>
    <recommendedName>
        <fullName evidence="3">Fimbrial protein</fullName>
    </recommendedName>
</protein>
<evidence type="ECO:0008006" key="3">
    <source>
        <dbReference type="Google" id="ProtNLM"/>
    </source>
</evidence>
<accession>A0ABX0LBN1</accession>
<proteinExistence type="predicted"/>
<sequence length="47" mass="5184">PNTSPSGDQLIKVKDLQFELNSYPVRLVDKPAPGSYSGNATLKFKFD</sequence>
<reference evidence="1 2" key="1">
    <citation type="submission" date="2020-03" db="EMBL/GenBank/DDBJ databases">
        <title>Draft genome sequence of environmentally isolated cultures.</title>
        <authorList>
            <person name="Wilson H.S."/>
            <person name="De Leon M.E."/>
        </authorList>
    </citation>
    <scope>NUCLEOTIDE SEQUENCE [LARGE SCALE GENOMIC DNA]</scope>
    <source>
        <strain evidence="1 2">HSC-31F16</strain>
    </source>
</reference>
<organism evidence="1 2">
    <name type="scientific">Chromobacterium fluminis</name>
    <dbReference type="NCBI Taxonomy" id="3044269"/>
    <lineage>
        <taxon>Bacteria</taxon>
        <taxon>Pseudomonadati</taxon>
        <taxon>Pseudomonadota</taxon>
        <taxon>Betaproteobacteria</taxon>
        <taxon>Neisseriales</taxon>
        <taxon>Chromobacteriaceae</taxon>
        <taxon>Chromobacterium</taxon>
    </lineage>
</organism>
<comment type="caution">
    <text evidence="1">The sequence shown here is derived from an EMBL/GenBank/DDBJ whole genome shotgun (WGS) entry which is preliminary data.</text>
</comment>
<keyword evidence="2" id="KW-1185">Reference proteome</keyword>
<feature type="non-terminal residue" evidence="1">
    <location>
        <position position="1"/>
    </location>
</feature>
<name>A0ABX0LBN1_9NEIS</name>
<evidence type="ECO:0000313" key="1">
    <source>
        <dbReference type="EMBL" id="NHR08483.1"/>
    </source>
</evidence>